<evidence type="ECO:0000313" key="4">
    <source>
        <dbReference type="EMBL" id="CEK67841.1"/>
    </source>
</evidence>
<dbReference type="InterPro" id="IPR036770">
    <property type="entry name" value="Ankyrin_rpt-contain_sf"/>
</dbReference>
<dbReference type="PROSITE" id="PS50088">
    <property type="entry name" value="ANK_REPEAT"/>
    <property type="match status" value="1"/>
</dbReference>
<dbReference type="GO" id="GO:0005737">
    <property type="term" value="C:cytoplasm"/>
    <property type="evidence" value="ECO:0007669"/>
    <property type="project" value="TreeGrafter"/>
</dbReference>
<keyword evidence="2" id="KW-0040">ANK repeat</keyword>
<dbReference type="EMBL" id="HACG01020976">
    <property type="protein sequence ID" value="CEK67841.1"/>
    <property type="molecule type" value="Transcribed_RNA"/>
</dbReference>
<gene>
    <name evidence="4" type="primary">ORF64119</name>
</gene>
<evidence type="ECO:0000256" key="2">
    <source>
        <dbReference type="PROSITE-ProRule" id="PRU00023"/>
    </source>
</evidence>
<protein>
    <submittedName>
        <fullName evidence="4">Uncharacterized protein</fullName>
    </submittedName>
</protein>
<dbReference type="PROSITE" id="PS50297">
    <property type="entry name" value="ANK_REP_REGION"/>
    <property type="match status" value="1"/>
</dbReference>
<proteinExistence type="predicted"/>
<dbReference type="GO" id="GO:0004857">
    <property type="term" value="F:enzyme inhibitor activity"/>
    <property type="evidence" value="ECO:0007669"/>
    <property type="project" value="TreeGrafter"/>
</dbReference>
<feature type="compositionally biased region" description="Basic residues" evidence="3">
    <location>
        <begin position="52"/>
        <end position="68"/>
    </location>
</feature>
<dbReference type="SUPFAM" id="SSF48403">
    <property type="entry name" value="Ankyrin repeat"/>
    <property type="match status" value="1"/>
</dbReference>
<feature type="repeat" description="ANK" evidence="2">
    <location>
        <begin position="110"/>
        <end position="142"/>
    </location>
</feature>
<organism evidence="4">
    <name type="scientific">Arion vulgaris</name>
    <dbReference type="NCBI Taxonomy" id="1028688"/>
    <lineage>
        <taxon>Eukaryota</taxon>
        <taxon>Metazoa</taxon>
        <taxon>Spiralia</taxon>
        <taxon>Lophotrochozoa</taxon>
        <taxon>Mollusca</taxon>
        <taxon>Gastropoda</taxon>
        <taxon>Heterobranchia</taxon>
        <taxon>Euthyneura</taxon>
        <taxon>Panpulmonata</taxon>
        <taxon>Eupulmonata</taxon>
        <taxon>Stylommatophora</taxon>
        <taxon>Helicina</taxon>
        <taxon>Arionoidea</taxon>
        <taxon>Arionidae</taxon>
        <taxon>Arion</taxon>
    </lineage>
</organism>
<feature type="non-terminal residue" evidence="4">
    <location>
        <position position="145"/>
    </location>
</feature>
<feature type="region of interest" description="Disordered" evidence="3">
    <location>
        <begin position="1"/>
        <end position="70"/>
    </location>
</feature>
<feature type="compositionally biased region" description="Basic and acidic residues" evidence="3">
    <location>
        <begin position="41"/>
        <end position="51"/>
    </location>
</feature>
<dbReference type="InterPro" id="IPR051226">
    <property type="entry name" value="PP1_Regulatory_Subunit"/>
</dbReference>
<accession>A0A0B6ZIY6</accession>
<name>A0A0B6ZIY6_9EUPU</name>
<evidence type="ECO:0000256" key="1">
    <source>
        <dbReference type="ARBA" id="ARBA00022737"/>
    </source>
</evidence>
<dbReference type="PANTHER" id="PTHR24179:SF29">
    <property type="entry name" value="LD46604P"/>
    <property type="match status" value="1"/>
</dbReference>
<evidence type="ECO:0000256" key="3">
    <source>
        <dbReference type="SAM" id="MobiDB-lite"/>
    </source>
</evidence>
<dbReference type="AlphaFoldDB" id="A0A0B6ZIY6"/>
<keyword evidence="1" id="KW-0677">Repeat</keyword>
<dbReference type="Pfam" id="PF12796">
    <property type="entry name" value="Ank_2"/>
    <property type="match status" value="1"/>
</dbReference>
<dbReference type="GO" id="GO:0017020">
    <property type="term" value="F:myosin phosphatase regulator activity"/>
    <property type="evidence" value="ECO:0007669"/>
    <property type="project" value="TreeGrafter"/>
</dbReference>
<reference evidence="4" key="1">
    <citation type="submission" date="2014-12" db="EMBL/GenBank/DDBJ databases">
        <title>Insight into the proteome of Arion vulgaris.</title>
        <authorList>
            <person name="Aradska J."/>
            <person name="Bulat T."/>
            <person name="Smidak R."/>
            <person name="Sarate P."/>
            <person name="Gangsoo J."/>
            <person name="Sialana F."/>
            <person name="Bilban M."/>
            <person name="Lubec G."/>
        </authorList>
    </citation>
    <scope>NUCLEOTIDE SEQUENCE</scope>
    <source>
        <tissue evidence="4">Skin</tissue>
    </source>
</reference>
<dbReference type="InterPro" id="IPR002110">
    <property type="entry name" value="Ankyrin_rpt"/>
</dbReference>
<sequence length="145" mass="16856">MALEHYDLVQEMPSIERMTTQDRLKHAKKRRSQQLKTYSQYEKRLEKESTKKPKKKPSVQKPPAKKPKRSLERVRFVANIALLESAARNDVEEVRKLLTSKVDPNVTNEDGLTALHQCCIDDNQEMLKLLLDYGANVNAYDSETW</sequence>
<dbReference type="PANTHER" id="PTHR24179">
    <property type="entry name" value="PROTEIN PHOSPHATASE 1 REGULATORY SUBUNIT 12"/>
    <property type="match status" value="1"/>
</dbReference>
<dbReference type="SMART" id="SM00248">
    <property type="entry name" value="ANK"/>
    <property type="match status" value="2"/>
</dbReference>
<dbReference type="Gene3D" id="1.25.40.20">
    <property type="entry name" value="Ankyrin repeat-containing domain"/>
    <property type="match status" value="1"/>
</dbReference>